<proteinExistence type="predicted"/>
<dbReference type="RefSeq" id="WP_062736435.1">
    <property type="nucleotide sequence ID" value="NZ_BJZS01000053.1"/>
</dbReference>
<gene>
    <name evidence="2" type="ORF">KTU01_19870</name>
</gene>
<feature type="transmembrane region" description="Helical" evidence="1">
    <location>
        <begin position="57"/>
        <end position="80"/>
    </location>
</feature>
<keyword evidence="1" id="KW-1133">Transmembrane helix</keyword>
<organism evidence="2 3">
    <name type="scientific">Kocuria turfanensis</name>
    <dbReference type="NCBI Taxonomy" id="388357"/>
    <lineage>
        <taxon>Bacteria</taxon>
        <taxon>Bacillati</taxon>
        <taxon>Actinomycetota</taxon>
        <taxon>Actinomycetes</taxon>
        <taxon>Micrococcales</taxon>
        <taxon>Micrococcaceae</taxon>
        <taxon>Kocuria</taxon>
    </lineage>
</organism>
<keyword evidence="1" id="KW-0472">Membrane</keyword>
<evidence type="ECO:0000313" key="2">
    <source>
        <dbReference type="EMBL" id="GEO95864.1"/>
    </source>
</evidence>
<dbReference type="STRING" id="388357.GCA_001580365_03023"/>
<keyword evidence="1" id="KW-0812">Transmembrane</keyword>
<reference evidence="2 3" key="1">
    <citation type="submission" date="2019-07" db="EMBL/GenBank/DDBJ databases">
        <title>Whole genome shotgun sequence of Kocuria turfanensis NBRC 107627.</title>
        <authorList>
            <person name="Hosoyama A."/>
            <person name="Uohara A."/>
            <person name="Ohji S."/>
            <person name="Ichikawa N."/>
        </authorList>
    </citation>
    <scope>NUCLEOTIDE SEQUENCE [LARGE SCALE GENOMIC DNA]</scope>
    <source>
        <strain evidence="2 3">NBRC 107627</strain>
    </source>
</reference>
<sequence length="85" mass="9057">MPSHDDRAATPEDRPAPRPGVDVLGAAAVVLGLVCAVCLALLLVLKAVGADPWDGLTVIPWFVLPVAFLLFCATLVRSVLRRRRA</sequence>
<evidence type="ECO:0000313" key="3">
    <source>
        <dbReference type="Proteomes" id="UP000321103"/>
    </source>
</evidence>
<protein>
    <submittedName>
        <fullName evidence="2">Uncharacterized protein</fullName>
    </submittedName>
</protein>
<name>A0A512IDT2_9MICC</name>
<accession>A0A512IDT2</accession>
<comment type="caution">
    <text evidence="2">The sequence shown here is derived from an EMBL/GenBank/DDBJ whole genome shotgun (WGS) entry which is preliminary data.</text>
</comment>
<feature type="transmembrane region" description="Helical" evidence="1">
    <location>
        <begin position="21"/>
        <end position="45"/>
    </location>
</feature>
<keyword evidence="3" id="KW-1185">Reference proteome</keyword>
<dbReference type="EMBL" id="BJZS01000053">
    <property type="protein sequence ID" value="GEO95864.1"/>
    <property type="molecule type" value="Genomic_DNA"/>
</dbReference>
<dbReference type="AlphaFoldDB" id="A0A512IDT2"/>
<dbReference type="Proteomes" id="UP000321103">
    <property type="component" value="Unassembled WGS sequence"/>
</dbReference>
<evidence type="ECO:0000256" key="1">
    <source>
        <dbReference type="SAM" id="Phobius"/>
    </source>
</evidence>